<reference evidence="2" key="2">
    <citation type="journal article" date="2024" name="Plant">
        <title>Genomic evolution and insights into agronomic trait innovations of Sesamum species.</title>
        <authorList>
            <person name="Miao H."/>
            <person name="Wang L."/>
            <person name="Qu L."/>
            <person name="Liu H."/>
            <person name="Sun Y."/>
            <person name="Le M."/>
            <person name="Wang Q."/>
            <person name="Wei S."/>
            <person name="Zheng Y."/>
            <person name="Lin W."/>
            <person name="Duan Y."/>
            <person name="Cao H."/>
            <person name="Xiong S."/>
            <person name="Wang X."/>
            <person name="Wei L."/>
            <person name="Li C."/>
            <person name="Ma Q."/>
            <person name="Ju M."/>
            <person name="Zhao R."/>
            <person name="Li G."/>
            <person name="Mu C."/>
            <person name="Tian Q."/>
            <person name="Mei H."/>
            <person name="Zhang T."/>
            <person name="Gao T."/>
            <person name="Zhang H."/>
        </authorList>
    </citation>
    <scope>NUCLEOTIDE SEQUENCE</scope>
    <source>
        <strain evidence="2">KEN8</strain>
    </source>
</reference>
<sequence>MTDEQAISGAQEAIRLHALDHPGIALVTIPLNDINYLLWSRLVKTALEAFLSQLLLGNFGWSLRHASNQVLVMDPLPSVKKAYSMMLRVEQLKKVQVDYSDSAHNIIVQGMERRHEFDNTESKFGGRKKVDKKSLFCTHCNKHGHIKDSCLSYMDIRIDMIRVEFMKFIRDMRPSTMDSAHMTEFTDFADVISGFNVNKVVVIACMNAVKVDSSLWHRAARTQMRNQNIMQRLRDMQNGKRPWAKSSQL</sequence>
<dbReference type="PANTHER" id="PTHR34222:SF99">
    <property type="entry name" value="PROTEIN, PUTATIVE-RELATED"/>
    <property type="match status" value="1"/>
</dbReference>
<reference evidence="2" key="1">
    <citation type="submission" date="2020-06" db="EMBL/GenBank/DDBJ databases">
        <authorList>
            <person name="Li T."/>
            <person name="Hu X."/>
            <person name="Zhang T."/>
            <person name="Song X."/>
            <person name="Zhang H."/>
            <person name="Dai N."/>
            <person name="Sheng W."/>
            <person name="Hou X."/>
            <person name="Wei L."/>
        </authorList>
    </citation>
    <scope>NUCLEOTIDE SEQUENCE</scope>
    <source>
        <strain evidence="2">KEN8</strain>
        <tissue evidence="2">Leaf</tissue>
    </source>
</reference>
<accession>A0AAW2N523</accession>
<dbReference type="InterPro" id="IPR029472">
    <property type="entry name" value="Copia-like_N"/>
</dbReference>
<dbReference type="EMBL" id="JACGWM010000012">
    <property type="protein sequence ID" value="KAL0337626.1"/>
    <property type="molecule type" value="Genomic_DNA"/>
</dbReference>
<proteinExistence type="predicted"/>
<dbReference type="SUPFAM" id="SSF57756">
    <property type="entry name" value="Retrovirus zinc finger-like domains"/>
    <property type="match status" value="1"/>
</dbReference>
<dbReference type="AlphaFoldDB" id="A0AAW2N523"/>
<dbReference type="Pfam" id="PF14244">
    <property type="entry name" value="Retrotran_gag_3"/>
    <property type="match status" value="1"/>
</dbReference>
<organism evidence="2">
    <name type="scientific">Sesamum calycinum</name>
    <dbReference type="NCBI Taxonomy" id="2727403"/>
    <lineage>
        <taxon>Eukaryota</taxon>
        <taxon>Viridiplantae</taxon>
        <taxon>Streptophyta</taxon>
        <taxon>Embryophyta</taxon>
        <taxon>Tracheophyta</taxon>
        <taxon>Spermatophyta</taxon>
        <taxon>Magnoliopsida</taxon>
        <taxon>eudicotyledons</taxon>
        <taxon>Gunneridae</taxon>
        <taxon>Pentapetalae</taxon>
        <taxon>asterids</taxon>
        <taxon>lamiids</taxon>
        <taxon>Lamiales</taxon>
        <taxon>Pedaliaceae</taxon>
        <taxon>Sesamum</taxon>
    </lineage>
</organism>
<dbReference type="GO" id="GO:0008270">
    <property type="term" value="F:zinc ion binding"/>
    <property type="evidence" value="ECO:0007669"/>
    <property type="project" value="InterPro"/>
</dbReference>
<evidence type="ECO:0000259" key="1">
    <source>
        <dbReference type="Pfam" id="PF14244"/>
    </source>
</evidence>
<comment type="caution">
    <text evidence="2">The sequence shown here is derived from an EMBL/GenBank/DDBJ whole genome shotgun (WGS) entry which is preliminary data.</text>
</comment>
<gene>
    <name evidence="2" type="ORF">Scaly_2037700</name>
</gene>
<name>A0AAW2N523_9LAMI</name>
<dbReference type="InterPro" id="IPR036875">
    <property type="entry name" value="Znf_CCHC_sf"/>
</dbReference>
<dbReference type="GO" id="GO:0003676">
    <property type="term" value="F:nucleic acid binding"/>
    <property type="evidence" value="ECO:0007669"/>
    <property type="project" value="InterPro"/>
</dbReference>
<protein>
    <recommendedName>
        <fullName evidence="1">Retrotransposon Copia-like N-terminal domain-containing protein</fullName>
    </recommendedName>
</protein>
<feature type="domain" description="Retrotransposon Copia-like N-terminal" evidence="1">
    <location>
        <begin position="17"/>
        <end position="48"/>
    </location>
</feature>
<dbReference type="PANTHER" id="PTHR34222">
    <property type="entry name" value="GAG_PRE-INTEGRS DOMAIN-CONTAINING PROTEIN"/>
    <property type="match status" value="1"/>
</dbReference>
<evidence type="ECO:0000313" key="2">
    <source>
        <dbReference type="EMBL" id="KAL0337626.1"/>
    </source>
</evidence>